<proteinExistence type="predicted"/>
<dbReference type="Gene3D" id="3.90.1200.10">
    <property type="match status" value="1"/>
</dbReference>
<dbReference type="SUPFAM" id="SSF56112">
    <property type="entry name" value="Protein kinase-like (PK-like)"/>
    <property type="match status" value="1"/>
</dbReference>
<sequence length="411" mass="46806">MTTVEPHTGSLDEFGLRDDPSPEFIEDLRRRFPVDAELDAMLVRKMQRRNGSQYQRVTLDELVGYLESMLADTVDGPFTISDSRWLSGGASKMQMRVTLQWTDPHRGDVTDVLVVRMDPAESLNATSRKQEAEILGVVGDVLPVPTVRWLDASGEWFPEPALIYDFASGVTKPTATDSGAVSGLGTMFGPELRKRLGRQFVDQLAALHSLDPTRLDLRWFDRPEPGTTQAAEWKLNHYQRVWEEDRGEDLPLMDVAGHWLRRNLPVVDHVSIIHGDYRSGNFLFDESTSDITAWLDWEYCHLGDRHRDLAWATDATFGHTDPETGDYLVCGLFTEEEFLREYERASGFTVDRERLAYYKIANTYQLIVATRATAYRISRLGKTHQDVLLSWVGGMVPVLSRQLIDLLKERI</sequence>
<protein>
    <submittedName>
        <fullName evidence="2">Phosphotransferase family protein</fullName>
    </submittedName>
</protein>
<name>A0A7K3LT90_9ACTN</name>
<dbReference type="InterPro" id="IPR002575">
    <property type="entry name" value="Aminoglycoside_PTrfase"/>
</dbReference>
<evidence type="ECO:0000313" key="2">
    <source>
        <dbReference type="EMBL" id="NDK91452.1"/>
    </source>
</evidence>
<dbReference type="AlphaFoldDB" id="A0A7K3LT90"/>
<feature type="domain" description="Aminoglycoside phosphotransferase" evidence="1">
    <location>
        <begin position="111"/>
        <end position="355"/>
    </location>
</feature>
<evidence type="ECO:0000259" key="1">
    <source>
        <dbReference type="Pfam" id="PF01636"/>
    </source>
</evidence>
<dbReference type="RefSeq" id="WP_059037585.1">
    <property type="nucleotide sequence ID" value="NZ_JAADZU010000069.1"/>
</dbReference>
<organism evidence="2 3">
    <name type="scientific">Gordonia desulfuricans</name>
    <dbReference type="NCBI Taxonomy" id="89051"/>
    <lineage>
        <taxon>Bacteria</taxon>
        <taxon>Bacillati</taxon>
        <taxon>Actinomycetota</taxon>
        <taxon>Actinomycetes</taxon>
        <taxon>Mycobacteriales</taxon>
        <taxon>Gordoniaceae</taxon>
        <taxon>Gordonia</taxon>
    </lineage>
</organism>
<reference evidence="2 3" key="1">
    <citation type="submission" date="2020-01" db="EMBL/GenBank/DDBJ databases">
        <title>Investigation of new actinobacteria for the biodesulphurisation of diesel fuel.</title>
        <authorList>
            <person name="Athi Narayanan S.M."/>
        </authorList>
    </citation>
    <scope>NUCLEOTIDE SEQUENCE [LARGE SCALE GENOMIC DNA]</scope>
    <source>
        <strain evidence="2 3">213E</strain>
    </source>
</reference>
<accession>A0A7K3LT90</accession>
<dbReference type="InterPro" id="IPR011009">
    <property type="entry name" value="Kinase-like_dom_sf"/>
</dbReference>
<gene>
    <name evidence="2" type="ORF">GYA93_17990</name>
</gene>
<dbReference type="CDD" id="cd05154">
    <property type="entry name" value="ACAD10_11_N-like"/>
    <property type="match status" value="1"/>
</dbReference>
<dbReference type="EMBL" id="JAADZU010000069">
    <property type="protein sequence ID" value="NDK91452.1"/>
    <property type="molecule type" value="Genomic_DNA"/>
</dbReference>
<dbReference type="GO" id="GO:0016740">
    <property type="term" value="F:transferase activity"/>
    <property type="evidence" value="ECO:0007669"/>
    <property type="project" value="UniProtKB-KW"/>
</dbReference>
<dbReference type="InterPro" id="IPR051678">
    <property type="entry name" value="AGP_Transferase"/>
</dbReference>
<dbReference type="Pfam" id="PF01636">
    <property type="entry name" value="APH"/>
    <property type="match status" value="1"/>
</dbReference>
<evidence type="ECO:0000313" key="3">
    <source>
        <dbReference type="Proteomes" id="UP000466307"/>
    </source>
</evidence>
<dbReference type="Proteomes" id="UP000466307">
    <property type="component" value="Unassembled WGS sequence"/>
</dbReference>
<comment type="caution">
    <text evidence="2">The sequence shown here is derived from an EMBL/GenBank/DDBJ whole genome shotgun (WGS) entry which is preliminary data.</text>
</comment>
<keyword evidence="2" id="KW-0808">Transferase</keyword>
<keyword evidence="3" id="KW-1185">Reference proteome</keyword>
<dbReference type="Gene3D" id="3.30.200.20">
    <property type="entry name" value="Phosphorylase Kinase, domain 1"/>
    <property type="match status" value="1"/>
</dbReference>
<dbReference type="InterPro" id="IPR041726">
    <property type="entry name" value="ACAD10_11_N"/>
</dbReference>
<dbReference type="PANTHER" id="PTHR21310">
    <property type="entry name" value="AMINOGLYCOSIDE PHOSPHOTRANSFERASE-RELATED-RELATED"/>
    <property type="match status" value="1"/>
</dbReference>